<organism evidence="5">
    <name type="scientific">Micromonospora carbonacea</name>
    <dbReference type="NCBI Taxonomy" id="47853"/>
    <lineage>
        <taxon>Bacteria</taxon>
        <taxon>Bacillati</taxon>
        <taxon>Actinomycetota</taxon>
        <taxon>Actinomycetes</taxon>
        <taxon>Micromonosporales</taxon>
        <taxon>Micromonosporaceae</taxon>
        <taxon>Micromonospora</taxon>
    </lineage>
</organism>
<accession>A0A7D6CDQ0</accession>
<comment type="similarity">
    <text evidence="1">Belongs to the asparaginase 1 family.</text>
</comment>
<dbReference type="Pfam" id="PF00710">
    <property type="entry name" value="Asparaginase"/>
    <property type="match status" value="1"/>
</dbReference>
<gene>
    <name evidence="5" type="ORF">HZU44_28700</name>
</gene>
<dbReference type="Gene3D" id="3.40.50.1170">
    <property type="entry name" value="L-asparaginase, N-terminal domain"/>
    <property type="match status" value="1"/>
</dbReference>
<proteinExistence type="inferred from homology"/>
<evidence type="ECO:0000256" key="1">
    <source>
        <dbReference type="ARBA" id="ARBA00010518"/>
    </source>
</evidence>
<keyword evidence="2" id="KW-0378">Hydrolase</keyword>
<dbReference type="PIRSF" id="PIRSF500176">
    <property type="entry name" value="L_ASNase"/>
    <property type="match status" value="1"/>
</dbReference>
<sequence>MAPRVLLVATKDIHAYGQRDTEPTVFTGAQLLTGIPTTQLSAEVSVEDVMTEPSWDMSPATMLTLARRVRAAILDDGYDGVVVTHGIDTMEETAFLADLLAGAAATRAGIVFTGATRRADELSADGPRNLASAITAACDPALHRAGAVLCLNDELHAARWATNVNAGVTAFSSAPFPLLAHVVANRVVPVAAPPPRPPDPVGQPASDVALIKTYPGMESTLLTAAVDAGAAGIVLEGTGVGNVPASLFATISDLTEWGIPVVVASRCHTTTNPSLPDPAYVNGLAMTVGAISARGLSGPKARAALMVALGTGSAVRARQWLAQL</sequence>
<feature type="domain" description="Asparaginase/glutaminase C-terminal" evidence="4">
    <location>
        <begin position="207"/>
        <end position="315"/>
    </location>
</feature>
<dbReference type="PANTHER" id="PTHR11707">
    <property type="entry name" value="L-ASPARAGINASE"/>
    <property type="match status" value="1"/>
</dbReference>
<dbReference type="PROSITE" id="PS51732">
    <property type="entry name" value="ASN_GLN_ASE_3"/>
    <property type="match status" value="1"/>
</dbReference>
<dbReference type="PRINTS" id="PR00139">
    <property type="entry name" value="ASNGLNASE"/>
</dbReference>
<dbReference type="InterPro" id="IPR027473">
    <property type="entry name" value="L-asparaginase_C"/>
</dbReference>
<dbReference type="EMBL" id="CP058905">
    <property type="protein sequence ID" value="QLJ98570.1"/>
    <property type="molecule type" value="Genomic_DNA"/>
</dbReference>
<protein>
    <submittedName>
        <fullName evidence="5">Asparaginase</fullName>
    </submittedName>
</protein>
<dbReference type="InterPro" id="IPR040919">
    <property type="entry name" value="Asparaginase_C"/>
</dbReference>
<dbReference type="PANTHER" id="PTHR11707:SF28">
    <property type="entry name" value="60 KDA LYSOPHOSPHOLIPASE"/>
    <property type="match status" value="1"/>
</dbReference>
<reference evidence="5" key="1">
    <citation type="submission" date="2020-08" db="EMBL/GenBank/DDBJ databases">
        <title>A bifunctional nitrone conjugated secondary metabolite targeting the ribosome.</title>
        <authorList>
            <person name="Limbrick E.M."/>
            <person name="Graf M."/>
            <person name="Derewacz D.K."/>
            <person name="Nguyen F."/>
            <person name="Spraggins J.M."/>
            <person name="Wieland M."/>
            <person name="Ynigez-Gutierrez A.E."/>
            <person name="Reisman B.J."/>
            <person name="Zinshteyn B."/>
            <person name="McCulloch K."/>
            <person name="Iverson T.M."/>
            <person name="Green R."/>
            <person name="Wilson D.N."/>
            <person name="Bachmann B.O."/>
        </authorList>
    </citation>
    <scope>NUCLEOTIDE SEQUENCE</scope>
    <source>
        <strain evidence="5">Africana</strain>
    </source>
</reference>
<dbReference type="InterPro" id="IPR004550">
    <property type="entry name" value="AsnASE_II"/>
</dbReference>
<evidence type="ECO:0000259" key="4">
    <source>
        <dbReference type="Pfam" id="PF17763"/>
    </source>
</evidence>
<dbReference type="InterPro" id="IPR036152">
    <property type="entry name" value="Asp/glu_Ase-like_sf"/>
</dbReference>
<evidence type="ECO:0000259" key="3">
    <source>
        <dbReference type="Pfam" id="PF00710"/>
    </source>
</evidence>
<dbReference type="GO" id="GO:0004067">
    <property type="term" value="F:asparaginase activity"/>
    <property type="evidence" value="ECO:0007669"/>
    <property type="project" value="UniProtKB-UniRule"/>
</dbReference>
<dbReference type="InterPro" id="IPR027474">
    <property type="entry name" value="L-asparaginase_N"/>
</dbReference>
<name>A0A7D6CDQ0_9ACTN</name>
<dbReference type="SUPFAM" id="SSF53774">
    <property type="entry name" value="Glutaminase/Asparaginase"/>
    <property type="match status" value="1"/>
</dbReference>
<feature type="domain" description="L-asparaginase N-terminal" evidence="3">
    <location>
        <begin position="21"/>
        <end position="187"/>
    </location>
</feature>
<dbReference type="PIRSF" id="PIRSF001220">
    <property type="entry name" value="L-ASNase_gatD"/>
    <property type="match status" value="1"/>
</dbReference>
<evidence type="ECO:0000256" key="2">
    <source>
        <dbReference type="ARBA" id="ARBA00022801"/>
    </source>
</evidence>
<dbReference type="Gene3D" id="3.40.50.40">
    <property type="match status" value="1"/>
</dbReference>
<dbReference type="GO" id="GO:0006528">
    <property type="term" value="P:asparagine metabolic process"/>
    <property type="evidence" value="ECO:0007669"/>
    <property type="project" value="InterPro"/>
</dbReference>
<dbReference type="Pfam" id="PF17763">
    <property type="entry name" value="Asparaginase_C"/>
    <property type="match status" value="1"/>
</dbReference>
<dbReference type="AlphaFoldDB" id="A0A7D6CDQ0"/>
<dbReference type="SMART" id="SM00870">
    <property type="entry name" value="Asparaginase"/>
    <property type="match status" value="1"/>
</dbReference>
<dbReference type="InterPro" id="IPR037152">
    <property type="entry name" value="L-asparaginase_N_sf"/>
</dbReference>
<evidence type="ECO:0000313" key="5">
    <source>
        <dbReference type="EMBL" id="QLJ98570.1"/>
    </source>
</evidence>
<dbReference type="InterPro" id="IPR006034">
    <property type="entry name" value="Asparaginase/glutaminase-like"/>
</dbReference>
<dbReference type="CDD" id="cd08964">
    <property type="entry name" value="L-asparaginase_II"/>
    <property type="match status" value="1"/>
</dbReference>